<accession>X1AVN1</accession>
<proteinExistence type="predicted"/>
<evidence type="ECO:0000313" key="1">
    <source>
        <dbReference type="EMBL" id="GAG86780.1"/>
    </source>
</evidence>
<feature type="non-terminal residue" evidence="1">
    <location>
        <position position="1"/>
    </location>
</feature>
<sequence length="105" mass="11868">EIRDRLANMTEAQILSHFGDSLFDGSNELLLDAILNAPPGFEILSEDVLSNLRIIKAKKIHPDIIDKIDTVQNLKSKTMQIFTLIKVELDNLRIKELPESITKKA</sequence>
<reference evidence="1" key="1">
    <citation type="journal article" date="2014" name="Front. Microbiol.">
        <title>High frequency of phylogenetically diverse reductive dehalogenase-homologous genes in deep subseafloor sedimentary metagenomes.</title>
        <authorList>
            <person name="Kawai M."/>
            <person name="Futagami T."/>
            <person name="Toyoda A."/>
            <person name="Takaki Y."/>
            <person name="Nishi S."/>
            <person name="Hori S."/>
            <person name="Arai W."/>
            <person name="Tsubouchi T."/>
            <person name="Morono Y."/>
            <person name="Uchiyama I."/>
            <person name="Ito T."/>
            <person name="Fujiyama A."/>
            <person name="Inagaki F."/>
            <person name="Takami H."/>
        </authorList>
    </citation>
    <scope>NUCLEOTIDE SEQUENCE</scope>
    <source>
        <strain evidence="1">Expedition CK06-06</strain>
    </source>
</reference>
<name>X1AVN1_9ZZZZ</name>
<dbReference type="AlphaFoldDB" id="X1AVN1"/>
<organism evidence="1">
    <name type="scientific">marine sediment metagenome</name>
    <dbReference type="NCBI Taxonomy" id="412755"/>
    <lineage>
        <taxon>unclassified sequences</taxon>
        <taxon>metagenomes</taxon>
        <taxon>ecological metagenomes</taxon>
    </lineage>
</organism>
<dbReference type="EMBL" id="BART01019487">
    <property type="protein sequence ID" value="GAG86780.1"/>
    <property type="molecule type" value="Genomic_DNA"/>
</dbReference>
<comment type="caution">
    <text evidence="1">The sequence shown here is derived from an EMBL/GenBank/DDBJ whole genome shotgun (WGS) entry which is preliminary data.</text>
</comment>
<protein>
    <submittedName>
        <fullName evidence="1">Uncharacterized protein</fullName>
    </submittedName>
</protein>
<gene>
    <name evidence="1" type="ORF">S01H4_36453</name>
</gene>